<comment type="similarity">
    <text evidence="2">Belongs to the class-I pyridoxal-phosphate-dependent aminotransferase family.</text>
</comment>
<dbReference type="InterPro" id="IPR015424">
    <property type="entry name" value="PyrdxlP-dep_Trfase"/>
</dbReference>
<dbReference type="Gene3D" id="3.40.640.10">
    <property type="entry name" value="Type I PLP-dependent aspartate aminotransferase-like (Major domain)"/>
    <property type="match status" value="1"/>
</dbReference>
<dbReference type="Pfam" id="PF00155">
    <property type="entry name" value="Aminotran_1_2"/>
    <property type="match status" value="1"/>
</dbReference>
<evidence type="ECO:0000256" key="1">
    <source>
        <dbReference type="ARBA" id="ARBA00001933"/>
    </source>
</evidence>
<keyword evidence="8" id="KW-0472">Membrane</keyword>
<dbReference type="Gene3D" id="3.90.1150.10">
    <property type="entry name" value="Aspartate Aminotransferase, domain 1"/>
    <property type="match status" value="1"/>
</dbReference>
<dbReference type="GO" id="GO:0004069">
    <property type="term" value="F:L-aspartate:2-oxoglutarate aminotransferase activity"/>
    <property type="evidence" value="ECO:0007669"/>
    <property type="project" value="UniProtKB-EC"/>
</dbReference>
<dbReference type="InterPro" id="IPR015422">
    <property type="entry name" value="PyrdxlP-dep_Trfase_small"/>
</dbReference>
<feature type="transmembrane region" description="Helical" evidence="8">
    <location>
        <begin position="50"/>
        <end position="67"/>
    </location>
</feature>
<dbReference type="GO" id="GO:0030170">
    <property type="term" value="F:pyridoxal phosphate binding"/>
    <property type="evidence" value="ECO:0007669"/>
    <property type="project" value="InterPro"/>
</dbReference>
<evidence type="ECO:0000256" key="5">
    <source>
        <dbReference type="ARBA" id="ARBA00022576"/>
    </source>
</evidence>
<keyword evidence="8" id="KW-1133">Transmembrane helix</keyword>
<comment type="cofactor">
    <cofactor evidence="1">
        <name>pyridoxal 5'-phosphate</name>
        <dbReference type="ChEBI" id="CHEBI:597326"/>
    </cofactor>
</comment>
<dbReference type="EC" id="2.6.1.1" evidence="4"/>
<dbReference type="InterPro" id="IPR004839">
    <property type="entry name" value="Aminotransferase_I/II_large"/>
</dbReference>
<proteinExistence type="inferred from homology"/>
<feature type="transmembrane region" description="Helical" evidence="8">
    <location>
        <begin position="79"/>
        <end position="99"/>
    </location>
</feature>
<comment type="subunit">
    <text evidence="3">Homodimer.</text>
</comment>
<keyword evidence="5" id="KW-0032">Aminotransferase</keyword>
<evidence type="ECO:0000256" key="8">
    <source>
        <dbReference type="SAM" id="Phobius"/>
    </source>
</evidence>
<dbReference type="PANTHER" id="PTHR11879:SF55">
    <property type="entry name" value="GLUTAMATE OXALOACETATE TRANSAMINASE 1, ISOFORM B"/>
    <property type="match status" value="1"/>
</dbReference>
<dbReference type="PANTHER" id="PTHR11879">
    <property type="entry name" value="ASPARTATE AMINOTRANSFERASE"/>
    <property type="match status" value="1"/>
</dbReference>
<protein>
    <recommendedName>
        <fullName evidence="4">aspartate transaminase</fullName>
        <ecNumber evidence="4">2.6.1.1</ecNumber>
    </recommendedName>
</protein>
<evidence type="ECO:0000256" key="6">
    <source>
        <dbReference type="ARBA" id="ARBA00022679"/>
    </source>
</evidence>
<dbReference type="InterPro" id="IPR015421">
    <property type="entry name" value="PyrdxlP-dep_Trfase_major"/>
</dbReference>
<accession>A0A1X7UU54</accession>
<evidence type="ECO:0000256" key="7">
    <source>
        <dbReference type="ARBA" id="ARBA00022898"/>
    </source>
</evidence>
<evidence type="ECO:0000313" key="10">
    <source>
        <dbReference type="EnsemblMetazoa" id="Aqu2.1.31054_001"/>
    </source>
</evidence>
<dbReference type="GO" id="GO:0005829">
    <property type="term" value="C:cytosol"/>
    <property type="evidence" value="ECO:0007669"/>
    <property type="project" value="TreeGrafter"/>
</dbReference>
<dbReference type="EnsemblMetazoa" id="Aqu2.1.31054_001">
    <property type="protein sequence ID" value="Aqu2.1.31054_001"/>
    <property type="gene ID" value="Aqu2.1.31054"/>
</dbReference>
<evidence type="ECO:0000256" key="4">
    <source>
        <dbReference type="ARBA" id="ARBA00012753"/>
    </source>
</evidence>
<evidence type="ECO:0000259" key="9">
    <source>
        <dbReference type="Pfam" id="PF00155"/>
    </source>
</evidence>
<reference evidence="10" key="1">
    <citation type="submission" date="2017-05" db="UniProtKB">
        <authorList>
            <consortium name="EnsemblMetazoa"/>
        </authorList>
    </citation>
    <scope>IDENTIFICATION</scope>
</reference>
<dbReference type="InterPro" id="IPR000796">
    <property type="entry name" value="Asp_trans"/>
</dbReference>
<dbReference type="SUPFAM" id="SSF53383">
    <property type="entry name" value="PLP-dependent transferases"/>
    <property type="match status" value="2"/>
</dbReference>
<name>A0A1X7UU54_AMPQE</name>
<feature type="domain" description="Aminotransferase class I/classII large" evidence="9">
    <location>
        <begin position="114"/>
        <end position="157"/>
    </location>
</feature>
<dbReference type="GO" id="GO:0006532">
    <property type="term" value="P:aspartate biosynthetic process"/>
    <property type="evidence" value="ECO:0007669"/>
    <property type="project" value="TreeGrafter"/>
</dbReference>
<evidence type="ECO:0000256" key="2">
    <source>
        <dbReference type="ARBA" id="ARBA00007441"/>
    </source>
</evidence>
<keyword evidence="7" id="KW-0663">Pyridoxal phosphate</keyword>
<dbReference type="STRING" id="400682.A0A1X7UU54"/>
<dbReference type="eggNOG" id="KOG1412">
    <property type="taxonomic scope" value="Eukaryota"/>
</dbReference>
<dbReference type="OrthoDB" id="6752799at2759"/>
<sequence length="227" mass="25614">MSSPTSVFDGMEAAPPNAVFNVLAKYKEDTFPKKINLSVGVYRDEEGQPWYVLFSVYLVLVVSVQHWNSSGNSLKLTQFIYLIQLGLIIVVLLATLASLKLENIVTLIRPPKDLIIEGMIQDLKSATEGSAVILHTCAHNPTGVDPSKEEWKRIFEALKIGMFTYTGLNTSQVDVFVKKYYIYLLSSGRINICGLNYGNLDYVANAIHEGRYIWRSHRDRAKQIHED</sequence>
<dbReference type="OMA" id="ANAIHEG"/>
<organism evidence="10">
    <name type="scientific">Amphimedon queenslandica</name>
    <name type="common">Sponge</name>
    <dbReference type="NCBI Taxonomy" id="400682"/>
    <lineage>
        <taxon>Eukaryota</taxon>
        <taxon>Metazoa</taxon>
        <taxon>Porifera</taxon>
        <taxon>Demospongiae</taxon>
        <taxon>Heteroscleromorpha</taxon>
        <taxon>Haplosclerida</taxon>
        <taxon>Niphatidae</taxon>
        <taxon>Amphimedon</taxon>
    </lineage>
</organism>
<dbReference type="AlphaFoldDB" id="A0A1X7UU54"/>
<keyword evidence="8" id="KW-0812">Transmembrane</keyword>
<evidence type="ECO:0000256" key="3">
    <source>
        <dbReference type="ARBA" id="ARBA00011738"/>
    </source>
</evidence>
<keyword evidence="6" id="KW-0808">Transferase</keyword>
<dbReference type="InParanoid" id="A0A1X7UU54"/>